<dbReference type="SUPFAM" id="SSF54862">
    <property type="entry name" value="4Fe-4S ferredoxins"/>
    <property type="match status" value="1"/>
</dbReference>
<keyword evidence="10" id="KW-1185">Reference proteome</keyword>
<keyword evidence="2 8" id="KW-0813">Transport</keyword>
<comment type="cofactor">
    <cofactor evidence="1">
        <name>[3Fe-4S] cluster</name>
        <dbReference type="ChEBI" id="CHEBI:21137"/>
    </cofactor>
</comment>
<evidence type="ECO:0000256" key="5">
    <source>
        <dbReference type="ARBA" id="ARBA00023004"/>
    </source>
</evidence>
<evidence type="ECO:0000313" key="10">
    <source>
        <dbReference type="Proteomes" id="UP000431401"/>
    </source>
</evidence>
<dbReference type="RefSeq" id="WP_227837752.1">
    <property type="nucleotide sequence ID" value="NZ_WEGI01000006.1"/>
</dbReference>
<gene>
    <name evidence="9" type="ORF">NRB56_31330</name>
</gene>
<sequence>MPEIARDHMPEIIVDRALCIGSGVCVVYAPASFEHDDDAKAVALDPPGDELDAIRVAVEGCPTGALRLTQSA</sequence>
<evidence type="ECO:0000256" key="1">
    <source>
        <dbReference type="ARBA" id="ARBA00001927"/>
    </source>
</evidence>
<protein>
    <recommendedName>
        <fullName evidence="8">Ferredoxin</fullName>
    </recommendedName>
</protein>
<accession>A0A7K0DP79</accession>
<evidence type="ECO:0000256" key="7">
    <source>
        <dbReference type="ARBA" id="ARBA00023291"/>
    </source>
</evidence>
<evidence type="ECO:0000256" key="6">
    <source>
        <dbReference type="ARBA" id="ARBA00023014"/>
    </source>
</evidence>
<keyword evidence="3 8" id="KW-0479">Metal-binding</keyword>
<evidence type="ECO:0000313" key="9">
    <source>
        <dbReference type="EMBL" id="MQY27550.1"/>
    </source>
</evidence>
<keyword evidence="5 8" id="KW-0408">Iron</keyword>
<dbReference type="Pfam" id="PF13370">
    <property type="entry name" value="Fer4_13"/>
    <property type="match status" value="1"/>
</dbReference>
<dbReference type="Gene3D" id="3.30.70.20">
    <property type="match status" value="1"/>
</dbReference>
<dbReference type="InterPro" id="IPR001080">
    <property type="entry name" value="3Fe4S_ferredoxin"/>
</dbReference>
<dbReference type="Proteomes" id="UP000431401">
    <property type="component" value="Unassembled WGS sequence"/>
</dbReference>
<keyword evidence="7" id="KW-0003">3Fe-4S</keyword>
<evidence type="ECO:0000256" key="4">
    <source>
        <dbReference type="ARBA" id="ARBA00022982"/>
    </source>
</evidence>
<evidence type="ECO:0000256" key="2">
    <source>
        <dbReference type="ARBA" id="ARBA00022448"/>
    </source>
</evidence>
<reference evidence="9 10" key="1">
    <citation type="submission" date="2019-10" db="EMBL/GenBank/DDBJ databases">
        <title>Nocardia macrotermitis sp. nov. and Nocardia aurantia sp. nov., isolated from the gut of fungus growing-termite Macrotermes natalensis.</title>
        <authorList>
            <person name="Benndorf R."/>
            <person name="Schwitalla J."/>
            <person name="Martin K."/>
            <person name="De Beer W."/>
            <person name="Kaster A.-K."/>
            <person name="Vollmers J."/>
            <person name="Poulsen M."/>
            <person name="Beemelmanns C."/>
        </authorList>
    </citation>
    <scope>NUCLEOTIDE SEQUENCE [LARGE SCALE GENOMIC DNA]</scope>
    <source>
        <strain evidence="9 10">RB56</strain>
    </source>
</reference>
<name>A0A7K0DP79_9NOCA</name>
<dbReference type="PRINTS" id="PR00352">
    <property type="entry name" value="3FE4SFRDOXIN"/>
</dbReference>
<dbReference type="InterPro" id="IPR051269">
    <property type="entry name" value="Fe-S_cluster_ET"/>
</dbReference>
<dbReference type="GO" id="GO:0009055">
    <property type="term" value="F:electron transfer activity"/>
    <property type="evidence" value="ECO:0007669"/>
    <property type="project" value="UniProtKB-UniRule"/>
</dbReference>
<keyword evidence="6 8" id="KW-0411">Iron-sulfur</keyword>
<comment type="caution">
    <text evidence="9">The sequence shown here is derived from an EMBL/GenBank/DDBJ whole genome shotgun (WGS) entry which is preliminary data.</text>
</comment>
<dbReference type="GO" id="GO:0051538">
    <property type="term" value="F:3 iron, 4 sulfur cluster binding"/>
    <property type="evidence" value="ECO:0007669"/>
    <property type="project" value="UniProtKB-KW"/>
</dbReference>
<dbReference type="AlphaFoldDB" id="A0A7K0DP79"/>
<proteinExistence type="predicted"/>
<comment type="function">
    <text evidence="8">Ferredoxins are iron-sulfur proteins that transfer electrons in a wide variety of metabolic reactions.</text>
</comment>
<keyword evidence="4 8" id="KW-0249">Electron transport</keyword>
<dbReference type="PANTHER" id="PTHR36923:SF3">
    <property type="entry name" value="FERREDOXIN"/>
    <property type="match status" value="1"/>
</dbReference>
<evidence type="ECO:0000256" key="3">
    <source>
        <dbReference type="ARBA" id="ARBA00022723"/>
    </source>
</evidence>
<evidence type="ECO:0000256" key="8">
    <source>
        <dbReference type="RuleBase" id="RU368020"/>
    </source>
</evidence>
<dbReference type="GO" id="GO:0005506">
    <property type="term" value="F:iron ion binding"/>
    <property type="evidence" value="ECO:0007669"/>
    <property type="project" value="UniProtKB-UniRule"/>
</dbReference>
<dbReference type="EMBL" id="WEGI01000006">
    <property type="protein sequence ID" value="MQY27550.1"/>
    <property type="molecule type" value="Genomic_DNA"/>
</dbReference>
<dbReference type="PANTHER" id="PTHR36923">
    <property type="entry name" value="FERREDOXIN"/>
    <property type="match status" value="1"/>
</dbReference>
<organism evidence="9 10">
    <name type="scientific">Nocardia aurantia</name>
    <dbReference type="NCBI Taxonomy" id="2585199"/>
    <lineage>
        <taxon>Bacteria</taxon>
        <taxon>Bacillati</taxon>
        <taxon>Actinomycetota</taxon>
        <taxon>Actinomycetes</taxon>
        <taxon>Mycobacteriales</taxon>
        <taxon>Nocardiaceae</taxon>
        <taxon>Nocardia</taxon>
    </lineage>
</organism>